<evidence type="ECO:0000313" key="8">
    <source>
        <dbReference type="EMBL" id="AIA56436.1"/>
    </source>
</evidence>
<dbReference type="eggNOG" id="COG2064">
    <property type="taxonomic scope" value="Bacteria"/>
</dbReference>
<dbReference type="Proteomes" id="UP000005522">
    <property type="component" value="Chromosome"/>
</dbReference>
<dbReference type="InterPro" id="IPR018076">
    <property type="entry name" value="T2SS_GspF_dom"/>
</dbReference>
<dbReference type="Gene3D" id="1.20.81.30">
    <property type="entry name" value="Type II secretion system (T2SS), domain F"/>
    <property type="match status" value="1"/>
</dbReference>
<evidence type="ECO:0000256" key="2">
    <source>
        <dbReference type="ARBA" id="ARBA00022475"/>
    </source>
</evidence>
<keyword evidence="4 6" id="KW-1133">Transmembrane helix</keyword>
<dbReference type="GeneID" id="92932649"/>
<evidence type="ECO:0000256" key="6">
    <source>
        <dbReference type="SAM" id="Phobius"/>
    </source>
</evidence>
<dbReference type="PANTHER" id="PTHR35007">
    <property type="entry name" value="INTEGRAL MEMBRANE PROTEIN-RELATED"/>
    <property type="match status" value="1"/>
</dbReference>
<keyword evidence="2" id="KW-1003">Cell membrane</keyword>
<evidence type="ECO:0000256" key="4">
    <source>
        <dbReference type="ARBA" id="ARBA00022989"/>
    </source>
</evidence>
<feature type="transmembrane region" description="Helical" evidence="6">
    <location>
        <begin position="135"/>
        <end position="156"/>
    </location>
</feature>
<protein>
    <submittedName>
        <fullName evidence="8">Type II/IV secretion system protein TadC</fullName>
    </submittedName>
</protein>
<feature type="domain" description="Type II secretion system protein GspF" evidence="7">
    <location>
        <begin position="198"/>
        <end position="324"/>
    </location>
</feature>
<dbReference type="PANTHER" id="PTHR35007:SF2">
    <property type="entry name" value="PILUS ASSEMBLE PROTEIN"/>
    <property type="match status" value="1"/>
</dbReference>
<dbReference type="AlphaFoldDB" id="A0A060A2H3"/>
<keyword evidence="3 6" id="KW-0812">Transmembrane</keyword>
<evidence type="ECO:0000256" key="5">
    <source>
        <dbReference type="ARBA" id="ARBA00023136"/>
    </source>
</evidence>
<reference evidence="8 9" key="1">
    <citation type="journal article" date="2009" name="J. Bacteriol.">
        <title>Draft genome sequence of the extremely acidophilic bacterium Acidithiobacillus caldus ATCC 51756 reveals metabolic versatility in the genus Acidithiobacillus.</title>
        <authorList>
            <person name="Valdes J."/>
            <person name="Quatrini R."/>
            <person name="Hallberg K."/>
            <person name="Dopson M."/>
            <person name="Valenzuela P.D."/>
            <person name="Holmes D.S."/>
        </authorList>
    </citation>
    <scope>NUCLEOTIDE SEQUENCE [LARGE SCALE GENOMIC DNA]</scope>
    <source>
        <strain evidence="9">ATCC 51756 / DSM 8584 / KU</strain>
    </source>
</reference>
<dbReference type="InterPro" id="IPR042094">
    <property type="entry name" value="T2SS_GspF_sf"/>
</dbReference>
<dbReference type="RefSeq" id="WP_004869284.1">
    <property type="nucleotide sequence ID" value="NZ_CP005986.1"/>
</dbReference>
<evidence type="ECO:0000259" key="7">
    <source>
        <dbReference type="Pfam" id="PF00482"/>
    </source>
</evidence>
<organism evidence="8 9">
    <name type="scientific">Acidithiobacillus caldus (strain ATCC 51756 / DSM 8584 / KU)</name>
    <dbReference type="NCBI Taxonomy" id="637389"/>
    <lineage>
        <taxon>Bacteria</taxon>
        <taxon>Pseudomonadati</taxon>
        <taxon>Pseudomonadota</taxon>
        <taxon>Acidithiobacillia</taxon>
        <taxon>Acidithiobacillales</taxon>
        <taxon>Acidithiobacillaceae</taxon>
        <taxon>Acidithiobacillus</taxon>
    </lineage>
</organism>
<dbReference type="HOGENOM" id="CLU_056917_4_1_6"/>
<evidence type="ECO:0000256" key="1">
    <source>
        <dbReference type="ARBA" id="ARBA00004651"/>
    </source>
</evidence>
<evidence type="ECO:0000313" key="9">
    <source>
        <dbReference type="Proteomes" id="UP000005522"/>
    </source>
</evidence>
<dbReference type="KEGG" id="acz:Acaty_c2592"/>
<comment type="subcellular location">
    <subcellularLocation>
        <location evidence="1">Cell membrane</location>
        <topology evidence="1">Multi-pass membrane protein</topology>
    </subcellularLocation>
</comment>
<feature type="transmembrane region" description="Helical" evidence="6">
    <location>
        <begin position="307"/>
        <end position="329"/>
    </location>
</feature>
<dbReference type="GO" id="GO:0005886">
    <property type="term" value="C:plasma membrane"/>
    <property type="evidence" value="ECO:0007669"/>
    <property type="project" value="UniProtKB-SubCell"/>
</dbReference>
<feature type="transmembrane region" description="Helical" evidence="6">
    <location>
        <begin position="16"/>
        <end position="38"/>
    </location>
</feature>
<feature type="transmembrane region" description="Helical" evidence="6">
    <location>
        <begin position="50"/>
        <end position="72"/>
    </location>
</feature>
<proteinExistence type="predicted"/>
<accession>A0A060A2H3</accession>
<name>A0A060A2H3_ACICK</name>
<sequence length="337" mass="37809">MSDGLSYQISKNRRGWIVYLVGGLVVLVALFFLGGWILDALAQSGGSLPYLLVGLLVALVVAGSVYGIATLAKAVEPQPRDYFDPLPKGLARIWPVVRFVDSTIVAFIPEKIVYRSAPRIQKAGLNYLITPRDFMALKILSALFALFFALLVYAAIGVFRWEFTLLGMVLTSFYPDLWLVEQAKRRQKRILKDLPVYLDFITLMVEGGLNLTGAIQIAVDKGPEGPLRNEFRIILRDLRSGMPRVEVFRRFGDRVAMQELRSLVTAIIQAEERGGSLAPVLKAQAEQRREERFLRAEKAALEAPVKLLAPLIMFIFPIVFIVLTFVIYMKYVQEVAS</sequence>
<feature type="transmembrane region" description="Helical" evidence="6">
    <location>
        <begin position="162"/>
        <end position="180"/>
    </location>
</feature>
<evidence type="ECO:0000256" key="3">
    <source>
        <dbReference type="ARBA" id="ARBA00022692"/>
    </source>
</evidence>
<keyword evidence="5 6" id="KW-0472">Membrane</keyword>
<gene>
    <name evidence="8" type="ORF">Acaty_c2592</name>
</gene>
<dbReference type="EMBL" id="CP005986">
    <property type="protein sequence ID" value="AIA56436.1"/>
    <property type="molecule type" value="Genomic_DNA"/>
</dbReference>
<dbReference type="Pfam" id="PF00482">
    <property type="entry name" value="T2SSF"/>
    <property type="match status" value="1"/>
</dbReference>